<keyword evidence="1" id="KW-0732">Signal</keyword>
<comment type="caution">
    <text evidence="2">The sequence shown here is derived from an EMBL/GenBank/DDBJ whole genome shotgun (WGS) entry which is preliminary data.</text>
</comment>
<feature type="signal peptide" evidence="1">
    <location>
        <begin position="1"/>
        <end position="19"/>
    </location>
</feature>
<gene>
    <name evidence="2" type="ORF">H4Q31_09640</name>
</gene>
<dbReference type="Proteomes" id="UP000574133">
    <property type="component" value="Unassembled WGS sequence"/>
</dbReference>
<dbReference type="AlphaFoldDB" id="A0A841TBT3"/>
<protein>
    <recommendedName>
        <fullName evidence="4">Lipoprotein</fullName>
    </recommendedName>
</protein>
<dbReference type="Pfam" id="PF13798">
    <property type="entry name" value="PCYCGC"/>
    <property type="match status" value="1"/>
</dbReference>
<keyword evidence="3" id="KW-1185">Reference proteome</keyword>
<organism evidence="2 3">
    <name type="scientific">Cohnella lubricantis</name>
    <dbReference type="NCBI Taxonomy" id="2163172"/>
    <lineage>
        <taxon>Bacteria</taxon>
        <taxon>Bacillati</taxon>
        <taxon>Bacillota</taxon>
        <taxon>Bacilli</taxon>
        <taxon>Bacillales</taxon>
        <taxon>Paenibacillaceae</taxon>
        <taxon>Cohnella</taxon>
    </lineage>
</organism>
<dbReference type="EMBL" id="JACJVN010000033">
    <property type="protein sequence ID" value="MBB6677586.1"/>
    <property type="molecule type" value="Genomic_DNA"/>
</dbReference>
<feature type="chain" id="PRO_5038384691" description="Lipoprotein" evidence="1">
    <location>
        <begin position="20"/>
        <end position="165"/>
    </location>
</feature>
<evidence type="ECO:0000256" key="1">
    <source>
        <dbReference type="SAM" id="SignalP"/>
    </source>
</evidence>
<name>A0A841TBT3_9BACL</name>
<dbReference type="InterPro" id="IPR025673">
    <property type="entry name" value="PCYCGC"/>
</dbReference>
<accession>A0A841TBT3</accession>
<evidence type="ECO:0000313" key="3">
    <source>
        <dbReference type="Proteomes" id="UP000574133"/>
    </source>
</evidence>
<sequence>MRKKLFWLLSGLALILVLAACGKASDNENETASAIQMQPNGDLQEKTASTSVMPAFLSEESETVRLAYTAAAKLMDTLQFIPCYCGCGLSAGHRSNLDCFIAGVREDGAVIWDDHGTGCGVCQQIALQAAKLKQEGRSDLEIRQFVDETYGEGYAAPTDTPMPNA</sequence>
<reference evidence="2 3" key="1">
    <citation type="submission" date="2020-08" db="EMBL/GenBank/DDBJ databases">
        <title>Cohnella phylogeny.</title>
        <authorList>
            <person name="Dunlap C."/>
        </authorList>
    </citation>
    <scope>NUCLEOTIDE SEQUENCE [LARGE SCALE GENOMIC DNA]</scope>
    <source>
        <strain evidence="2 3">DSM 103658</strain>
    </source>
</reference>
<evidence type="ECO:0000313" key="2">
    <source>
        <dbReference type="EMBL" id="MBB6677586.1"/>
    </source>
</evidence>
<evidence type="ECO:0008006" key="4">
    <source>
        <dbReference type="Google" id="ProtNLM"/>
    </source>
</evidence>
<proteinExistence type="predicted"/>
<dbReference type="RefSeq" id="WP_185178862.1">
    <property type="nucleotide sequence ID" value="NZ_CBCSEP010000005.1"/>
</dbReference>
<dbReference type="PROSITE" id="PS51257">
    <property type="entry name" value="PROKAR_LIPOPROTEIN"/>
    <property type="match status" value="1"/>
</dbReference>